<reference evidence="2 3" key="1">
    <citation type="journal article" date="2015" name="Stand. Genomic Sci.">
        <title>Complete genome sequence and description of Salinispira pacifica gen. nov., sp. nov., a novel spirochaete isolated form a hypersaline microbial mat.</title>
        <authorList>
            <person name="Ben Hania W."/>
            <person name="Joseph M."/>
            <person name="Schumann P."/>
            <person name="Bunk B."/>
            <person name="Fiebig A."/>
            <person name="Sproer C."/>
            <person name="Klenk H.P."/>
            <person name="Fardeau M.L."/>
            <person name="Spring S."/>
        </authorList>
    </citation>
    <scope>NUCLEOTIDE SEQUENCE [LARGE SCALE GENOMIC DNA]</scope>
    <source>
        <strain evidence="2 3">L21-RPul-D2</strain>
    </source>
</reference>
<keyword evidence="3" id="KW-1185">Reference proteome</keyword>
<organism evidence="2 3">
    <name type="scientific">Salinispira pacifica</name>
    <dbReference type="NCBI Taxonomy" id="1307761"/>
    <lineage>
        <taxon>Bacteria</taxon>
        <taxon>Pseudomonadati</taxon>
        <taxon>Spirochaetota</taxon>
        <taxon>Spirochaetia</taxon>
        <taxon>Spirochaetales</taxon>
        <taxon>Spirochaetaceae</taxon>
        <taxon>Salinispira</taxon>
    </lineage>
</organism>
<dbReference type="STRING" id="1307761.L21SP2_3110"/>
<dbReference type="EMBL" id="CP006939">
    <property type="protein sequence ID" value="AHC16452.1"/>
    <property type="molecule type" value="Genomic_DNA"/>
</dbReference>
<evidence type="ECO:0000313" key="3">
    <source>
        <dbReference type="Proteomes" id="UP000018680"/>
    </source>
</evidence>
<dbReference type="RefSeq" id="WP_024269348.1">
    <property type="nucleotide sequence ID" value="NC_023035.1"/>
</dbReference>
<proteinExistence type="predicted"/>
<name>V5WKU9_9SPIO</name>
<dbReference type="AlphaFoldDB" id="V5WKU9"/>
<protein>
    <submittedName>
        <fullName evidence="2">Uncharacterized protein</fullName>
    </submittedName>
</protein>
<feature type="compositionally biased region" description="Low complexity" evidence="1">
    <location>
        <begin position="284"/>
        <end position="300"/>
    </location>
</feature>
<dbReference type="Proteomes" id="UP000018680">
    <property type="component" value="Chromosome"/>
</dbReference>
<evidence type="ECO:0000313" key="2">
    <source>
        <dbReference type="EMBL" id="AHC16452.1"/>
    </source>
</evidence>
<dbReference type="HOGENOM" id="CLU_749841_0_0_12"/>
<feature type="region of interest" description="Disordered" evidence="1">
    <location>
        <begin position="282"/>
        <end position="302"/>
    </location>
</feature>
<gene>
    <name evidence="2" type="ORF">L21SP2_3110</name>
</gene>
<sequence>MSRMSLKMKIITAVSGAVAAAIILTVLLVPSRFRVGAAGLPSEFTSVIETAMDSVVSGNMSLGENRADLHLTAPSPAIIPAAPMNAPAGEHLFAALDPMVWIHNENLIPRQPGGRVLEDYPLEEMADALTPFVSSEDRFYPVAIPGDYPELFLPVLVMLSESLQGFVNEEVFDSWDELLANPRTWRDSGYFDRAYELLDDWANRGIISPQWWDMDEPAYRDAALEGRAGLFPHYLSWKRLAPAEERFYWKVIPAVSGRGVRTIRPVTRAAVWSAGSRSTALIESSPSGSPSGSASPSPASTAGLLEKLPEKHRETASRLIRAVQGRTSRERIVTHTGWTPAISGSSVVNKEDRDARTMLASADFWIIVR</sequence>
<dbReference type="KEGG" id="slr:L21SP2_3110"/>
<dbReference type="Gene3D" id="3.40.190.10">
    <property type="entry name" value="Periplasmic binding protein-like II"/>
    <property type="match status" value="1"/>
</dbReference>
<evidence type="ECO:0000256" key="1">
    <source>
        <dbReference type="SAM" id="MobiDB-lite"/>
    </source>
</evidence>
<accession>V5WKU9</accession>